<keyword evidence="2" id="KW-1185">Reference proteome</keyword>
<accession>A0AAD8FA42</accession>
<proteinExistence type="predicted"/>
<sequence length="52" mass="5800">FQNLHTSISNIHSSYEGKFKCELIHGKIKAIGSGFLVAFLFDLEEETGSKVK</sequence>
<feature type="non-terminal residue" evidence="1">
    <location>
        <position position="1"/>
    </location>
</feature>
<dbReference type="EMBL" id="JASAOG010000068">
    <property type="protein sequence ID" value="KAK0055639.1"/>
    <property type="molecule type" value="Genomic_DNA"/>
</dbReference>
<evidence type="ECO:0000313" key="2">
    <source>
        <dbReference type="Proteomes" id="UP001233172"/>
    </source>
</evidence>
<protein>
    <submittedName>
        <fullName evidence="1">Uncharacterized protein</fullName>
    </submittedName>
</protein>
<name>A0AAD8FA42_BIOPF</name>
<gene>
    <name evidence="1" type="ORF">Bpfe_014914</name>
</gene>
<comment type="caution">
    <text evidence="1">The sequence shown here is derived from an EMBL/GenBank/DDBJ whole genome shotgun (WGS) entry which is preliminary data.</text>
</comment>
<reference evidence="1" key="2">
    <citation type="submission" date="2023-04" db="EMBL/GenBank/DDBJ databases">
        <authorList>
            <person name="Bu L."/>
            <person name="Lu L."/>
            <person name="Laidemitt M.R."/>
            <person name="Zhang S.M."/>
            <person name="Mutuku M."/>
            <person name="Mkoji G."/>
            <person name="Steinauer M."/>
            <person name="Loker E.S."/>
        </authorList>
    </citation>
    <scope>NUCLEOTIDE SEQUENCE</scope>
    <source>
        <strain evidence="1">KasaAsao</strain>
        <tissue evidence="1">Whole Snail</tissue>
    </source>
</reference>
<organism evidence="1 2">
    <name type="scientific">Biomphalaria pfeifferi</name>
    <name type="common">Bloodfluke planorb</name>
    <name type="synonym">Freshwater snail</name>
    <dbReference type="NCBI Taxonomy" id="112525"/>
    <lineage>
        <taxon>Eukaryota</taxon>
        <taxon>Metazoa</taxon>
        <taxon>Spiralia</taxon>
        <taxon>Lophotrochozoa</taxon>
        <taxon>Mollusca</taxon>
        <taxon>Gastropoda</taxon>
        <taxon>Heterobranchia</taxon>
        <taxon>Euthyneura</taxon>
        <taxon>Panpulmonata</taxon>
        <taxon>Hygrophila</taxon>
        <taxon>Lymnaeoidea</taxon>
        <taxon>Planorbidae</taxon>
        <taxon>Biomphalaria</taxon>
    </lineage>
</organism>
<evidence type="ECO:0000313" key="1">
    <source>
        <dbReference type="EMBL" id="KAK0055639.1"/>
    </source>
</evidence>
<dbReference type="Proteomes" id="UP001233172">
    <property type="component" value="Unassembled WGS sequence"/>
</dbReference>
<dbReference type="AlphaFoldDB" id="A0AAD8FA42"/>
<reference evidence="1" key="1">
    <citation type="journal article" date="2023" name="PLoS Negl. Trop. Dis.">
        <title>A genome sequence for Biomphalaria pfeifferi, the major vector snail for the human-infecting parasite Schistosoma mansoni.</title>
        <authorList>
            <person name="Bu L."/>
            <person name="Lu L."/>
            <person name="Laidemitt M.R."/>
            <person name="Zhang S.M."/>
            <person name="Mutuku M."/>
            <person name="Mkoji G."/>
            <person name="Steinauer M."/>
            <person name="Loker E.S."/>
        </authorList>
    </citation>
    <scope>NUCLEOTIDE SEQUENCE</scope>
    <source>
        <strain evidence="1">KasaAsao</strain>
    </source>
</reference>
<feature type="non-terminal residue" evidence="1">
    <location>
        <position position="52"/>
    </location>
</feature>